<comment type="similarity">
    <text evidence="7">Belongs to the binding-protein-dependent transport system permease family.</text>
</comment>
<dbReference type="RefSeq" id="WP_177716918.1">
    <property type="nucleotide sequence ID" value="NZ_JACRSQ010000047.1"/>
</dbReference>
<accession>A0A926DXN9</accession>
<feature type="domain" description="ABC transmembrane type-1" evidence="8">
    <location>
        <begin position="69"/>
        <end position="279"/>
    </location>
</feature>
<evidence type="ECO:0000256" key="7">
    <source>
        <dbReference type="RuleBase" id="RU363032"/>
    </source>
</evidence>
<dbReference type="Gene3D" id="1.10.3720.10">
    <property type="entry name" value="MetI-like"/>
    <property type="match status" value="1"/>
</dbReference>
<keyword evidence="2 7" id="KW-0813">Transport</keyword>
<sequence>MKREGNDIVFQVVNYIIFGIFALICVYPFYYIVINTISANDLVDKGKIVFFPRGIHFSNYVDMLQRNGIARSAVVSVLRTVLGTGLSVLGASYMAFCFTKQKMWAKKFWYRFVVVTMYFSAGMIPVYLNIKMLGLLDTFWVYIIPGMFPVYNMILVKTFMESIPPSLEESAEIDGAGFLTRYFRIALPLSLPIIATVALFSMVGQWNSFMDTLLYIRDYNLYTLQYILYEYLNESESLAQMAQEGMDMSNAAQNMTPTSMRLTITVIVTLPIMLVYPFMQRYFVEGIMIGAVKG</sequence>
<dbReference type="CDD" id="cd06261">
    <property type="entry name" value="TM_PBP2"/>
    <property type="match status" value="1"/>
</dbReference>
<feature type="transmembrane region" description="Helical" evidence="7">
    <location>
        <begin position="108"/>
        <end position="127"/>
    </location>
</feature>
<dbReference type="InterPro" id="IPR000515">
    <property type="entry name" value="MetI-like"/>
</dbReference>
<evidence type="ECO:0000256" key="1">
    <source>
        <dbReference type="ARBA" id="ARBA00004651"/>
    </source>
</evidence>
<evidence type="ECO:0000259" key="8">
    <source>
        <dbReference type="PROSITE" id="PS50928"/>
    </source>
</evidence>
<dbReference type="GO" id="GO:0055085">
    <property type="term" value="P:transmembrane transport"/>
    <property type="evidence" value="ECO:0007669"/>
    <property type="project" value="InterPro"/>
</dbReference>
<comment type="caution">
    <text evidence="9">The sequence shown here is derived from an EMBL/GenBank/DDBJ whole genome shotgun (WGS) entry which is preliminary data.</text>
</comment>
<dbReference type="PANTHER" id="PTHR43744:SF9">
    <property type="entry name" value="POLYGALACTURONAN_RHAMNOGALACTURONAN TRANSPORT SYSTEM PERMEASE PROTEIN YTCP"/>
    <property type="match status" value="1"/>
</dbReference>
<feature type="transmembrane region" description="Helical" evidence="7">
    <location>
        <begin position="260"/>
        <end position="279"/>
    </location>
</feature>
<feature type="transmembrane region" description="Helical" evidence="7">
    <location>
        <begin position="139"/>
        <end position="160"/>
    </location>
</feature>
<evidence type="ECO:0000256" key="5">
    <source>
        <dbReference type="ARBA" id="ARBA00022989"/>
    </source>
</evidence>
<dbReference type="AlphaFoldDB" id="A0A926DXN9"/>
<feature type="transmembrane region" description="Helical" evidence="7">
    <location>
        <begin position="73"/>
        <end position="96"/>
    </location>
</feature>
<dbReference type="PANTHER" id="PTHR43744">
    <property type="entry name" value="ABC TRANSPORTER PERMEASE PROTEIN MG189-RELATED-RELATED"/>
    <property type="match status" value="1"/>
</dbReference>
<feature type="transmembrane region" description="Helical" evidence="7">
    <location>
        <begin position="12"/>
        <end position="33"/>
    </location>
</feature>
<comment type="subcellular location">
    <subcellularLocation>
        <location evidence="1 7">Cell membrane</location>
        <topology evidence="1 7">Multi-pass membrane protein</topology>
    </subcellularLocation>
</comment>
<evidence type="ECO:0000256" key="2">
    <source>
        <dbReference type="ARBA" id="ARBA00022448"/>
    </source>
</evidence>
<keyword evidence="5 7" id="KW-1133">Transmembrane helix</keyword>
<dbReference type="EMBL" id="JACRSQ010000047">
    <property type="protein sequence ID" value="MBC8545115.1"/>
    <property type="molecule type" value="Genomic_DNA"/>
</dbReference>
<dbReference type="GO" id="GO:0005886">
    <property type="term" value="C:plasma membrane"/>
    <property type="evidence" value="ECO:0007669"/>
    <property type="project" value="UniProtKB-SubCell"/>
</dbReference>
<keyword evidence="10" id="KW-1185">Reference proteome</keyword>
<evidence type="ECO:0000313" key="10">
    <source>
        <dbReference type="Proteomes" id="UP000657006"/>
    </source>
</evidence>
<dbReference type="InterPro" id="IPR035906">
    <property type="entry name" value="MetI-like_sf"/>
</dbReference>
<dbReference type="Proteomes" id="UP000657006">
    <property type="component" value="Unassembled WGS sequence"/>
</dbReference>
<reference evidence="9" key="1">
    <citation type="submission" date="2020-08" db="EMBL/GenBank/DDBJ databases">
        <title>Genome public.</title>
        <authorList>
            <person name="Liu C."/>
            <person name="Sun Q."/>
        </authorList>
    </citation>
    <scope>NUCLEOTIDE SEQUENCE</scope>
    <source>
        <strain evidence="9">NSJ-32</strain>
    </source>
</reference>
<gene>
    <name evidence="9" type="ORF">H8730_16370</name>
</gene>
<protein>
    <submittedName>
        <fullName evidence="9">Carbohydrate ABC transporter permease</fullName>
    </submittedName>
</protein>
<feature type="transmembrane region" description="Helical" evidence="7">
    <location>
        <begin position="181"/>
        <end position="203"/>
    </location>
</feature>
<evidence type="ECO:0000256" key="4">
    <source>
        <dbReference type="ARBA" id="ARBA00022692"/>
    </source>
</evidence>
<dbReference type="SUPFAM" id="SSF161098">
    <property type="entry name" value="MetI-like"/>
    <property type="match status" value="1"/>
</dbReference>
<name>A0A926DXN9_9FIRM</name>
<dbReference type="Pfam" id="PF00528">
    <property type="entry name" value="BPD_transp_1"/>
    <property type="match status" value="1"/>
</dbReference>
<organism evidence="9 10">
    <name type="scientific">Bianquea renquensis</name>
    <dbReference type="NCBI Taxonomy" id="2763661"/>
    <lineage>
        <taxon>Bacteria</taxon>
        <taxon>Bacillati</taxon>
        <taxon>Bacillota</taxon>
        <taxon>Clostridia</taxon>
        <taxon>Eubacteriales</taxon>
        <taxon>Bianqueaceae</taxon>
        <taxon>Bianquea</taxon>
    </lineage>
</organism>
<evidence type="ECO:0000256" key="3">
    <source>
        <dbReference type="ARBA" id="ARBA00022475"/>
    </source>
</evidence>
<keyword evidence="4 7" id="KW-0812">Transmembrane</keyword>
<evidence type="ECO:0000313" key="9">
    <source>
        <dbReference type="EMBL" id="MBC8545115.1"/>
    </source>
</evidence>
<evidence type="ECO:0000256" key="6">
    <source>
        <dbReference type="ARBA" id="ARBA00023136"/>
    </source>
</evidence>
<proteinExistence type="inferred from homology"/>
<keyword evidence="3" id="KW-1003">Cell membrane</keyword>
<dbReference type="PROSITE" id="PS50928">
    <property type="entry name" value="ABC_TM1"/>
    <property type="match status" value="1"/>
</dbReference>
<keyword evidence="6 7" id="KW-0472">Membrane</keyword>